<protein>
    <submittedName>
        <fullName evidence="4">NAD(P)H azoreductase</fullName>
        <ecNumber evidence="4">1.7.-.-</ecNumber>
    </submittedName>
</protein>
<accession>A0A0Q1DW12</accession>
<evidence type="ECO:0000256" key="2">
    <source>
        <dbReference type="ARBA" id="ARBA00022857"/>
    </source>
</evidence>
<evidence type="ECO:0000313" key="4">
    <source>
        <dbReference type="EMBL" id="KQB84376.1"/>
    </source>
</evidence>
<gene>
    <name evidence="4" type="primary">azoB</name>
    <name evidence="4" type="ORF">Cocul_01177</name>
</gene>
<dbReference type="InterPro" id="IPR051164">
    <property type="entry name" value="NmrA-like_oxidored"/>
</dbReference>
<feature type="domain" description="NmrA-like" evidence="3">
    <location>
        <begin position="5"/>
        <end position="258"/>
    </location>
</feature>
<dbReference type="PANTHER" id="PTHR42748">
    <property type="entry name" value="NITROGEN METABOLITE REPRESSION PROTEIN NMRA FAMILY MEMBER"/>
    <property type="match status" value="1"/>
</dbReference>
<dbReference type="PANTHER" id="PTHR42748:SF7">
    <property type="entry name" value="NMRA LIKE REDOX SENSOR 1-RELATED"/>
    <property type="match status" value="1"/>
</dbReference>
<proteinExistence type="inferred from homology"/>
<dbReference type="CDD" id="cd05251">
    <property type="entry name" value="NmrA_like_SDR_a"/>
    <property type="match status" value="1"/>
</dbReference>
<dbReference type="RefSeq" id="WP_055122312.1">
    <property type="nucleotide sequence ID" value="NZ_LKST01000002.1"/>
</dbReference>
<dbReference type="InterPro" id="IPR008030">
    <property type="entry name" value="NmrA-like"/>
</dbReference>
<dbReference type="GO" id="GO:0016491">
    <property type="term" value="F:oxidoreductase activity"/>
    <property type="evidence" value="ECO:0007669"/>
    <property type="project" value="UniProtKB-KW"/>
</dbReference>
<dbReference type="STRING" id="1544416.Cocul_01177"/>
<sequence length="290" mass="30364">MSIISTIAVIGATGQQGGSVVNALLERGGVTVRALVRNPESEKAQALAARGVELVTGDLTKPESIDSVLAGADAAFAMTTMGGPGGTDFEVSTGKAVADSAQRVGLPHLVFSSVGGAERHTGIGHFESKRRAEEYIESLGIHATFLRPVFFMENLLGMGVSVEDGTVVVRQPLPADIPLQMVAVQDIGRTAATILLGGSEVEGASVEIAGDELTGPQLAEIFGQAMGLPARYEELPLETLAGMGDAATMFEWFTKLPAYQADFEATRRLNPEVLDLKSWVAAINWAAGAR</sequence>
<evidence type="ECO:0000256" key="1">
    <source>
        <dbReference type="ARBA" id="ARBA00006328"/>
    </source>
</evidence>
<dbReference type="AlphaFoldDB" id="A0A0Q1DW12"/>
<comment type="similarity">
    <text evidence="1">Belongs to the NmrA-type oxidoreductase family.</text>
</comment>
<dbReference type="Gene3D" id="3.40.50.720">
    <property type="entry name" value="NAD(P)-binding Rossmann-like Domain"/>
    <property type="match status" value="1"/>
</dbReference>
<evidence type="ECO:0000259" key="3">
    <source>
        <dbReference type="Pfam" id="PF05368"/>
    </source>
</evidence>
<dbReference type="Proteomes" id="UP000050517">
    <property type="component" value="Unassembled WGS sequence"/>
</dbReference>
<dbReference type="PATRIC" id="fig|1544416.3.peg.1181"/>
<evidence type="ECO:0000313" key="5">
    <source>
        <dbReference type="Proteomes" id="UP000050517"/>
    </source>
</evidence>
<reference evidence="4 5" key="1">
    <citation type="submission" date="2015-10" db="EMBL/GenBank/DDBJ databases">
        <title>Corynebacteirum lowii and Corynebacterium oculi species nova, derived from human clinical disease and and emended description of Corynebacterium mastiditis.</title>
        <authorList>
            <person name="Bernard K."/>
            <person name="Pacheco A.L."/>
            <person name="Mcdougall C."/>
            <person name="Burtx T."/>
            <person name="Weibe D."/>
            <person name="Tyler S."/>
            <person name="Olson A.B."/>
            <person name="Cnockaert M."/>
            <person name="Eguchi H."/>
            <person name="Kuwahara T."/>
            <person name="Nakayama-Imaohji H."/>
            <person name="Boudewijins M."/>
            <person name="Van Hoecke F."/>
            <person name="Bernier A.-M."/>
            <person name="Vandamme P."/>
        </authorList>
    </citation>
    <scope>NUCLEOTIDE SEQUENCE [LARGE SCALE GENOMIC DNA]</scope>
    <source>
        <strain evidence="4 5">NML 130210</strain>
    </source>
</reference>
<dbReference type="EC" id="1.7.-.-" evidence="4"/>
<dbReference type="Gene3D" id="3.90.25.10">
    <property type="entry name" value="UDP-galactose 4-epimerase, domain 1"/>
    <property type="match status" value="1"/>
</dbReference>
<organism evidence="4 5">
    <name type="scientific">Corynebacterium oculi</name>
    <dbReference type="NCBI Taxonomy" id="1544416"/>
    <lineage>
        <taxon>Bacteria</taxon>
        <taxon>Bacillati</taxon>
        <taxon>Actinomycetota</taxon>
        <taxon>Actinomycetes</taxon>
        <taxon>Mycobacteriales</taxon>
        <taxon>Corynebacteriaceae</taxon>
        <taxon>Corynebacterium</taxon>
    </lineage>
</organism>
<dbReference type="Pfam" id="PF05368">
    <property type="entry name" value="NmrA"/>
    <property type="match status" value="1"/>
</dbReference>
<dbReference type="OrthoDB" id="319724at2"/>
<dbReference type="InterPro" id="IPR036291">
    <property type="entry name" value="NAD(P)-bd_dom_sf"/>
</dbReference>
<dbReference type="EMBL" id="LKST01000002">
    <property type="protein sequence ID" value="KQB84376.1"/>
    <property type="molecule type" value="Genomic_DNA"/>
</dbReference>
<keyword evidence="2" id="KW-0521">NADP</keyword>
<keyword evidence="5" id="KW-1185">Reference proteome</keyword>
<keyword evidence="4" id="KW-0560">Oxidoreductase</keyword>
<name>A0A0Q1DW12_9CORY</name>
<dbReference type="SUPFAM" id="SSF51735">
    <property type="entry name" value="NAD(P)-binding Rossmann-fold domains"/>
    <property type="match status" value="1"/>
</dbReference>
<comment type="caution">
    <text evidence="4">The sequence shown here is derived from an EMBL/GenBank/DDBJ whole genome shotgun (WGS) entry which is preliminary data.</text>
</comment>